<dbReference type="PIRSF" id="PIRSF000124">
    <property type="entry name" value="UDPglc_GDPman_dh"/>
    <property type="match status" value="1"/>
</dbReference>
<comment type="caution">
    <text evidence="12">The sequence shown here is derived from an EMBL/GenBank/DDBJ whole genome shotgun (WGS) entry which is preliminary data.</text>
</comment>
<dbReference type="FunFam" id="3.40.50.720:FF:000114">
    <property type="entry name" value="UDP-glucose 6-dehydrogenase"/>
    <property type="match status" value="1"/>
</dbReference>
<feature type="binding site" evidence="10">
    <location>
        <position position="165"/>
    </location>
    <ligand>
        <name>NAD(+)</name>
        <dbReference type="ChEBI" id="CHEBI:57540"/>
    </ligand>
</feature>
<name>A0A1D1VHE9_RAMVA</name>
<comment type="catalytic activity">
    <reaction evidence="7 8">
        <text>UDP-alpha-D-glucose + 2 NAD(+) + H2O = UDP-alpha-D-glucuronate + 2 NADH + 3 H(+)</text>
        <dbReference type="Rhea" id="RHEA:23596"/>
        <dbReference type="ChEBI" id="CHEBI:15377"/>
        <dbReference type="ChEBI" id="CHEBI:15378"/>
        <dbReference type="ChEBI" id="CHEBI:57540"/>
        <dbReference type="ChEBI" id="CHEBI:57945"/>
        <dbReference type="ChEBI" id="CHEBI:58052"/>
        <dbReference type="ChEBI" id="CHEBI:58885"/>
        <dbReference type="EC" id="1.1.1.22"/>
    </reaction>
</comment>
<proteinExistence type="inferred from homology"/>
<feature type="binding site" evidence="10">
    <location>
        <begin position="10"/>
        <end position="15"/>
    </location>
    <ligand>
        <name>NAD(+)</name>
        <dbReference type="ChEBI" id="CHEBI:57540"/>
    </ligand>
</feature>
<comment type="similarity">
    <text evidence="2 8">Belongs to the UDP-glucose/GDP-mannose dehydrogenase family.</text>
</comment>
<feature type="domain" description="UDP-glucose/GDP-mannose dehydrogenase C-terminal" evidence="11">
    <location>
        <begin position="332"/>
        <end position="445"/>
    </location>
</feature>
<dbReference type="OrthoDB" id="5059218at2759"/>
<dbReference type="InterPro" id="IPR017476">
    <property type="entry name" value="UDP-Glc/GDP-Man"/>
</dbReference>
<dbReference type="GO" id="GO:0005634">
    <property type="term" value="C:nucleus"/>
    <property type="evidence" value="ECO:0007669"/>
    <property type="project" value="TreeGrafter"/>
</dbReference>
<keyword evidence="5 8" id="KW-0560">Oxidoreductase</keyword>
<dbReference type="PANTHER" id="PTHR11374:SF3">
    <property type="entry name" value="UDP-GLUCOSE 6-DEHYDROGENASE"/>
    <property type="match status" value="1"/>
</dbReference>
<organism evidence="12 13">
    <name type="scientific">Ramazzottius varieornatus</name>
    <name type="common">Water bear</name>
    <name type="synonym">Tardigrade</name>
    <dbReference type="NCBI Taxonomy" id="947166"/>
    <lineage>
        <taxon>Eukaryota</taxon>
        <taxon>Metazoa</taxon>
        <taxon>Ecdysozoa</taxon>
        <taxon>Tardigrada</taxon>
        <taxon>Eutardigrada</taxon>
        <taxon>Parachela</taxon>
        <taxon>Hypsibioidea</taxon>
        <taxon>Ramazzottiidae</taxon>
        <taxon>Ramazzottius</taxon>
    </lineage>
</organism>
<dbReference type="Gene3D" id="1.20.5.100">
    <property type="entry name" value="Cytochrome c1, transmembrane anchor, C-terminal"/>
    <property type="match status" value="1"/>
</dbReference>
<evidence type="ECO:0000256" key="5">
    <source>
        <dbReference type="ARBA" id="ARBA00023002"/>
    </source>
</evidence>
<evidence type="ECO:0000256" key="2">
    <source>
        <dbReference type="ARBA" id="ARBA00006601"/>
    </source>
</evidence>
<evidence type="ECO:0000256" key="10">
    <source>
        <dbReference type="PIRSR" id="PIRSR500133-3"/>
    </source>
</evidence>
<evidence type="ECO:0000256" key="8">
    <source>
        <dbReference type="PIRNR" id="PIRNR000124"/>
    </source>
</evidence>
<dbReference type="FunFam" id="3.40.50.720:FF:000032">
    <property type="entry name" value="UDP-glucose 6-dehydrogenase"/>
    <property type="match status" value="1"/>
</dbReference>
<dbReference type="SUPFAM" id="SSF52413">
    <property type="entry name" value="UDP-glucose/GDP-mannose dehydrogenase C-terminal domain"/>
    <property type="match status" value="1"/>
</dbReference>
<dbReference type="GO" id="GO:0006065">
    <property type="term" value="P:UDP-glucuronate biosynthetic process"/>
    <property type="evidence" value="ECO:0007669"/>
    <property type="project" value="UniProtKB-UniPathway"/>
</dbReference>
<dbReference type="SMART" id="SM00984">
    <property type="entry name" value="UDPG_MGDP_dh_C"/>
    <property type="match status" value="1"/>
</dbReference>
<feature type="active site" description="Nucleophile" evidence="9">
    <location>
        <position position="276"/>
    </location>
</feature>
<evidence type="ECO:0000256" key="9">
    <source>
        <dbReference type="PIRSR" id="PIRSR500133-1"/>
    </source>
</evidence>
<evidence type="ECO:0000256" key="4">
    <source>
        <dbReference type="ARBA" id="ARBA00015132"/>
    </source>
</evidence>
<evidence type="ECO:0000313" key="13">
    <source>
        <dbReference type="Proteomes" id="UP000186922"/>
    </source>
</evidence>
<dbReference type="Pfam" id="PF03720">
    <property type="entry name" value="UDPG_MGDP_dh_C"/>
    <property type="match status" value="1"/>
</dbReference>
<comment type="function">
    <text evidence="8">Involved in the biosynthesis of glycosaminoglycans; hyaluronan, chondroitin sulfate, and heparan sulfate.</text>
</comment>
<dbReference type="Gene3D" id="3.40.50.720">
    <property type="entry name" value="NAD(P)-binding Rossmann-like Domain"/>
    <property type="match status" value="2"/>
</dbReference>
<dbReference type="Pfam" id="PF03721">
    <property type="entry name" value="UDPG_MGDP_dh_N"/>
    <property type="match status" value="1"/>
</dbReference>
<dbReference type="InterPro" id="IPR036220">
    <property type="entry name" value="UDP-Glc/GDP-Man_DH_C_sf"/>
</dbReference>
<dbReference type="InterPro" id="IPR014027">
    <property type="entry name" value="UDP-Glc/GDP-Man_DH_C"/>
</dbReference>
<keyword evidence="13" id="KW-1185">Reference proteome</keyword>
<feature type="binding site" evidence="10">
    <location>
        <begin position="88"/>
        <end position="92"/>
    </location>
    <ligand>
        <name>NAD(+)</name>
        <dbReference type="ChEBI" id="CHEBI:57540"/>
    </ligand>
</feature>
<keyword evidence="6 8" id="KW-0520">NAD</keyword>
<dbReference type="InterPro" id="IPR001732">
    <property type="entry name" value="UDP-Glc/GDP-Man_DH_N"/>
</dbReference>
<dbReference type="GO" id="GO:0051287">
    <property type="term" value="F:NAD binding"/>
    <property type="evidence" value="ECO:0007669"/>
    <property type="project" value="InterPro"/>
</dbReference>
<dbReference type="SUPFAM" id="SSF51735">
    <property type="entry name" value="NAD(P)-binding Rossmann-fold domains"/>
    <property type="match status" value="1"/>
</dbReference>
<dbReference type="GO" id="GO:0006024">
    <property type="term" value="P:glycosaminoglycan biosynthetic process"/>
    <property type="evidence" value="ECO:0007669"/>
    <property type="project" value="TreeGrafter"/>
</dbReference>
<dbReference type="PIRSF" id="PIRSF500133">
    <property type="entry name" value="UDPglc_DH_euk"/>
    <property type="match status" value="1"/>
</dbReference>
<evidence type="ECO:0000256" key="6">
    <source>
        <dbReference type="ARBA" id="ARBA00023027"/>
    </source>
</evidence>
<dbReference type="EMBL" id="BDGG01000006">
    <property type="protein sequence ID" value="GAV00206.1"/>
    <property type="molecule type" value="Genomic_DNA"/>
</dbReference>
<feature type="binding site" evidence="10">
    <location>
        <position position="35"/>
    </location>
    <ligand>
        <name>NAD(+)</name>
        <dbReference type="ChEBI" id="CHEBI:57540"/>
    </ligand>
</feature>
<dbReference type="InterPro" id="IPR008927">
    <property type="entry name" value="6-PGluconate_DH-like_C_sf"/>
</dbReference>
<dbReference type="AlphaFoldDB" id="A0A1D1VHE9"/>
<dbReference type="InterPro" id="IPR028356">
    <property type="entry name" value="UDPglc_DH_euk"/>
</dbReference>
<evidence type="ECO:0000256" key="7">
    <source>
        <dbReference type="ARBA" id="ARBA00047473"/>
    </source>
</evidence>
<dbReference type="SUPFAM" id="SSF48179">
    <property type="entry name" value="6-phosphogluconate dehydrogenase C-terminal domain-like"/>
    <property type="match status" value="1"/>
</dbReference>
<dbReference type="NCBIfam" id="TIGR03026">
    <property type="entry name" value="NDP-sugDHase"/>
    <property type="match status" value="1"/>
</dbReference>
<protein>
    <recommendedName>
        <fullName evidence="4 8">UDP-glucose 6-dehydrogenase</fullName>
        <ecNumber evidence="3 8">1.1.1.22</ecNumber>
    </recommendedName>
</protein>
<dbReference type="Proteomes" id="UP000186922">
    <property type="component" value="Unassembled WGS sequence"/>
</dbReference>
<comment type="pathway">
    <text evidence="1">Nucleotide-sugar biosynthesis; UDP-alpha-D-glucuronate biosynthesis; UDP-alpha-D-glucuronate from UDP-alpha-D-glucose: step 1/1.</text>
</comment>
<reference evidence="12 13" key="1">
    <citation type="journal article" date="2016" name="Nat. Commun.">
        <title>Extremotolerant tardigrade genome and improved radiotolerance of human cultured cells by tardigrade-unique protein.</title>
        <authorList>
            <person name="Hashimoto T."/>
            <person name="Horikawa D.D."/>
            <person name="Saito Y."/>
            <person name="Kuwahara H."/>
            <person name="Kozuka-Hata H."/>
            <person name="Shin-I T."/>
            <person name="Minakuchi Y."/>
            <person name="Ohishi K."/>
            <person name="Motoyama A."/>
            <person name="Aizu T."/>
            <person name="Enomoto A."/>
            <person name="Kondo K."/>
            <person name="Tanaka S."/>
            <person name="Hara Y."/>
            <person name="Koshikawa S."/>
            <person name="Sagara H."/>
            <person name="Miura T."/>
            <person name="Yokobori S."/>
            <person name="Miyagawa K."/>
            <person name="Suzuki Y."/>
            <person name="Kubo T."/>
            <person name="Oyama M."/>
            <person name="Kohara Y."/>
            <person name="Fujiyama A."/>
            <person name="Arakawa K."/>
            <person name="Katayama T."/>
            <person name="Toyoda A."/>
            <person name="Kunieda T."/>
        </authorList>
    </citation>
    <scope>NUCLEOTIDE SEQUENCE [LARGE SCALE GENOMIC DNA]</scope>
    <source>
        <strain evidence="12 13">YOKOZUNA-1</strain>
    </source>
</reference>
<sequence length="486" mass="53222">MPIKRICCIGAGYVGGPTCAVIAKKCPDIVVTVTDIMPAKIAEWNSDSLPIFEPGLEEIVFEIRGNNLFFTTDGPKAIREADLIFISVNTPTKAYGAEKGKAPDLSCVESAARLIGKNASGATIIVEKSTVPVRAAESIAAILSAECREDGTSFQVLSNPEFLSEGTAIQDLLSPDRVLIGCESSEAGKLARKELADIYTRWVPEERIVTSNIWSSELTKLINNAMLAQKITCINATSAICEKTGADVSEVAKAVGMDQRIGPAFLNCSIGFGGSCFHKDILSLVYLCKQLSLDEVADYWQMIVDLNELQRRRFCQRIVKSLYGNVAGKKLAIFGFAFKENTGDTRESSAIVVCKHLLNEQAQLAIYDPKVRESQIIRDLQSPGCEFNSSSLKIETCPYEATKGASAIVICTEWKAFKNLNYQKLYDSMESGARWIFDGRNILDHQKLMETGFQVHCVGKALHLQNGRRSSGLTNGHAFPFHNGDH</sequence>
<dbReference type="EC" id="1.1.1.22" evidence="3 8"/>
<gene>
    <name evidence="12" type="primary">RvY_11090-1</name>
    <name evidence="12" type="synonym">RvY_11090.1</name>
    <name evidence="12" type="ORF">RvY_11090</name>
</gene>
<feature type="binding site" evidence="10">
    <location>
        <begin position="276"/>
        <end position="279"/>
    </location>
    <ligand>
        <name>NAD(+)</name>
        <dbReference type="ChEBI" id="CHEBI:57540"/>
    </ligand>
</feature>
<dbReference type="GO" id="GO:0003979">
    <property type="term" value="F:UDP-glucose 6-dehydrogenase activity"/>
    <property type="evidence" value="ECO:0007669"/>
    <property type="project" value="UniProtKB-EC"/>
</dbReference>
<dbReference type="Pfam" id="PF00984">
    <property type="entry name" value="UDPG_MGDP_dh"/>
    <property type="match status" value="1"/>
</dbReference>
<feature type="binding site" evidence="10">
    <location>
        <position position="346"/>
    </location>
    <ligand>
        <name>NAD(+)</name>
        <dbReference type="ChEBI" id="CHEBI:57540"/>
    </ligand>
</feature>
<dbReference type="PANTHER" id="PTHR11374">
    <property type="entry name" value="UDP-GLUCOSE DEHYDROGENASE/UDP-MANNAC DEHYDROGENASE"/>
    <property type="match status" value="1"/>
</dbReference>
<evidence type="ECO:0000259" key="11">
    <source>
        <dbReference type="SMART" id="SM00984"/>
    </source>
</evidence>
<dbReference type="STRING" id="947166.A0A1D1VHE9"/>
<evidence type="ECO:0000256" key="3">
    <source>
        <dbReference type="ARBA" id="ARBA00012954"/>
    </source>
</evidence>
<evidence type="ECO:0000256" key="1">
    <source>
        <dbReference type="ARBA" id="ARBA00004701"/>
    </source>
</evidence>
<accession>A0A1D1VHE9</accession>
<feature type="binding site" evidence="10">
    <location>
        <position position="40"/>
    </location>
    <ligand>
        <name>NAD(+)</name>
        <dbReference type="ChEBI" id="CHEBI:57540"/>
    </ligand>
</feature>
<dbReference type="InterPro" id="IPR036291">
    <property type="entry name" value="NAD(P)-bd_dom_sf"/>
</dbReference>
<dbReference type="InterPro" id="IPR014026">
    <property type="entry name" value="UDP-Glc/GDP-Man_DH_dimer"/>
</dbReference>
<dbReference type="UniPathway" id="UPA00038">
    <property type="reaction ID" value="UER00491"/>
</dbReference>
<feature type="binding site" evidence="10">
    <location>
        <begin position="129"/>
        <end position="130"/>
    </location>
    <ligand>
        <name>NAD(+)</name>
        <dbReference type="ChEBI" id="CHEBI:57540"/>
    </ligand>
</feature>
<evidence type="ECO:0000313" key="12">
    <source>
        <dbReference type="EMBL" id="GAV00206.1"/>
    </source>
</evidence>